<evidence type="ECO:0000313" key="4">
    <source>
        <dbReference type="EMBL" id="MCX2722119.1"/>
    </source>
</evidence>
<dbReference type="InterPro" id="IPR001638">
    <property type="entry name" value="Solute-binding_3/MltF_N"/>
</dbReference>
<dbReference type="SMART" id="SM00062">
    <property type="entry name" value="PBPb"/>
    <property type="match status" value="1"/>
</dbReference>
<dbReference type="Gene3D" id="3.40.190.10">
    <property type="entry name" value="Periplasmic binding protein-like II"/>
    <property type="match status" value="2"/>
</dbReference>
<protein>
    <submittedName>
        <fullName evidence="4">Transporter substrate-binding domain-containing protein</fullName>
    </submittedName>
</protein>
<dbReference type="SUPFAM" id="SSF53850">
    <property type="entry name" value="Periplasmic binding protein-like II"/>
    <property type="match status" value="1"/>
</dbReference>
<keyword evidence="1 2" id="KW-0732">Signal</keyword>
<evidence type="ECO:0000256" key="1">
    <source>
        <dbReference type="ARBA" id="ARBA00022729"/>
    </source>
</evidence>
<evidence type="ECO:0000259" key="3">
    <source>
        <dbReference type="SMART" id="SM00062"/>
    </source>
</evidence>
<organism evidence="4 5">
    <name type="scientific">Roseibium salinum</name>
    <dbReference type="NCBI Taxonomy" id="1604349"/>
    <lineage>
        <taxon>Bacteria</taxon>
        <taxon>Pseudomonadati</taxon>
        <taxon>Pseudomonadota</taxon>
        <taxon>Alphaproteobacteria</taxon>
        <taxon>Hyphomicrobiales</taxon>
        <taxon>Stappiaceae</taxon>
        <taxon>Roseibium</taxon>
    </lineage>
</organism>
<dbReference type="Proteomes" id="UP001300261">
    <property type="component" value="Unassembled WGS sequence"/>
</dbReference>
<feature type="chain" id="PRO_5045209483" evidence="2">
    <location>
        <begin position="22"/>
        <end position="254"/>
    </location>
</feature>
<dbReference type="RefSeq" id="WP_265961819.1">
    <property type="nucleotide sequence ID" value="NZ_JAPEVI010000003.1"/>
</dbReference>
<dbReference type="EMBL" id="JAPEVI010000003">
    <property type="protein sequence ID" value="MCX2722119.1"/>
    <property type="molecule type" value="Genomic_DNA"/>
</dbReference>
<proteinExistence type="predicted"/>
<comment type="caution">
    <text evidence="4">The sequence shown here is derived from an EMBL/GenBank/DDBJ whole genome shotgun (WGS) entry which is preliminary data.</text>
</comment>
<evidence type="ECO:0000256" key="2">
    <source>
        <dbReference type="SAM" id="SignalP"/>
    </source>
</evidence>
<dbReference type="Pfam" id="PF00497">
    <property type="entry name" value="SBP_bac_3"/>
    <property type="match status" value="1"/>
</dbReference>
<keyword evidence="5" id="KW-1185">Reference proteome</keyword>
<dbReference type="PANTHER" id="PTHR35936:SF19">
    <property type="entry name" value="AMINO-ACID-BINDING PROTEIN YXEM-RELATED"/>
    <property type="match status" value="1"/>
</dbReference>
<sequence length="254" mass="28703">MKYWRFRLPLISFLLAMAALARPAAAETVTACVDHYPPYHVWDETTGTWSGINIQLLELIAGQAELDLKFTQDIPFKRCLNMMKNGSADLMAGLLYGPDRARHMELIPYRDISNKVFVTASADVSIRSFDDLAGLRIGVLLGHKYFPGFDKEKDLFEKVPVAKVEHLLAMLTSGRTDAVIMSETHFLGLRNSDPEMFSQIKVADFSFQAENRVHVGVSLKGRAVPHIDRLKQAIETLRERNVLEEVIDRELDLT</sequence>
<dbReference type="PANTHER" id="PTHR35936">
    <property type="entry name" value="MEMBRANE-BOUND LYTIC MUREIN TRANSGLYCOSYLASE F"/>
    <property type="match status" value="1"/>
</dbReference>
<accession>A0ABT3QYU7</accession>
<name>A0ABT3QYU7_9HYPH</name>
<evidence type="ECO:0000313" key="5">
    <source>
        <dbReference type="Proteomes" id="UP001300261"/>
    </source>
</evidence>
<feature type="signal peptide" evidence="2">
    <location>
        <begin position="1"/>
        <end position="21"/>
    </location>
</feature>
<gene>
    <name evidence="4" type="ORF">ON753_06820</name>
</gene>
<feature type="domain" description="Solute-binding protein family 3/N-terminal" evidence="3">
    <location>
        <begin position="28"/>
        <end position="252"/>
    </location>
</feature>
<reference evidence="4 5" key="1">
    <citation type="journal article" date="2016" name="Int. J. Syst. Evol. Microbiol.">
        <title>Labrenzia salina sp. nov., isolated from the rhizosphere of the halophyte Arthrocnemum macrostachyum.</title>
        <authorList>
            <person name="Camacho M."/>
            <person name="Redondo-Gomez S."/>
            <person name="Rodriguez-Llorente I."/>
            <person name="Rohde M."/>
            <person name="Sproer C."/>
            <person name="Schumann P."/>
            <person name="Klenk H.P."/>
            <person name="Montero-Calasanz M.D.C."/>
        </authorList>
    </citation>
    <scope>NUCLEOTIDE SEQUENCE [LARGE SCALE GENOMIC DNA]</scope>
    <source>
        <strain evidence="4 5">DSM 29163</strain>
    </source>
</reference>